<feature type="region of interest" description="Disordered" evidence="2">
    <location>
        <begin position="683"/>
        <end position="711"/>
    </location>
</feature>
<dbReference type="EMBL" id="PQFF01000092">
    <property type="protein sequence ID" value="RHZ83189.1"/>
    <property type="molecule type" value="Genomic_DNA"/>
</dbReference>
<feature type="compositionally biased region" description="Basic residues" evidence="2">
    <location>
        <begin position="700"/>
        <end position="711"/>
    </location>
</feature>
<name>A0A397J4E8_9GLOM</name>
<keyword evidence="1" id="KW-0863">Zinc-finger</keyword>
<dbReference type="OrthoDB" id="3356549at2759"/>
<sequence>MKEIEFLTVQYKMGASTQRQYLEAKFPGQIIYNNDLYCTIQYFHPQSKNDTNDAAKLYTRLLELSLHNPMWKVAIKFDDNNTLTHLFWMSPSQLELWYQFSDIVVQNVTCKTNRYDMALSLFVILDENQNIRLIAQALLIDETKESHEWTFKQINLATDNLYPQVIMTDADPAVHAAIRSTFLTTYPMHCTFHIGQNLIKKLQRLLGQKFQEFLSKFYIVRLHASSPIESINAWIKGYIFNSNISLCELGDIIDKRQSSEDKNHQLILWKATIPCTFTQISTAAFMFTSINKKLEEYLPPAILKFQKNEIHQSVFYDAYQINQETINEFEEVYLPDARQITASCMIADVNKEQISSIWTVSAPLYKGKIFNTWQEAFDTIESWAKKQGFNRTVQCEHQSDYVTKSTSKQTTTKRIGCTWHINLSEPIAENSFNHISTAAFMFTSINKKLEEYLPPAILKFQKNEIHQSVFYDAYQINQETINEFEEVYLPDARQITASCMIADVNKEQISSIWTVSVGNKLMEKHFIILLTNGSHYCSCLSLINREIVCRHYFQIMLRSSLAKFHLRLIPSRWYYKNKDPSKEPFLVANKFEDENAPIIPESNIPFLAAVNQTTMPDSISNHERLTDIQLYGKITGLTHKVTMKIIRNKDICIIDILENYLQDENENVDENINNISEHIEDLESDKENNSSVLKNPNRQTKPKGRPKGTKRLKAFHEKTNTISLGVNKQYKCGNCDNTGHNKRNCDQI</sequence>
<evidence type="ECO:0000313" key="4">
    <source>
        <dbReference type="EMBL" id="RHZ83189.1"/>
    </source>
</evidence>
<feature type="compositionally biased region" description="Polar residues" evidence="2">
    <location>
        <begin position="689"/>
        <end position="699"/>
    </location>
</feature>
<dbReference type="InterPro" id="IPR007527">
    <property type="entry name" value="Znf_SWIM"/>
</dbReference>
<evidence type="ECO:0000313" key="5">
    <source>
        <dbReference type="Proteomes" id="UP000266861"/>
    </source>
</evidence>
<keyword evidence="1" id="KW-0862">Zinc</keyword>
<feature type="domain" description="SWIM-type" evidence="3">
    <location>
        <begin position="526"/>
        <end position="560"/>
    </location>
</feature>
<dbReference type="Proteomes" id="UP000266861">
    <property type="component" value="Unassembled WGS sequence"/>
</dbReference>
<evidence type="ECO:0000256" key="2">
    <source>
        <dbReference type="SAM" id="MobiDB-lite"/>
    </source>
</evidence>
<evidence type="ECO:0000259" key="3">
    <source>
        <dbReference type="PROSITE" id="PS50966"/>
    </source>
</evidence>
<dbReference type="PANTHER" id="PTHR31669">
    <property type="entry name" value="PROTEIN FAR1-RELATED SEQUENCE 10-RELATED"/>
    <property type="match status" value="1"/>
</dbReference>
<dbReference type="AlphaFoldDB" id="A0A397J4E8"/>
<dbReference type="Pfam" id="PF10551">
    <property type="entry name" value="MULE"/>
    <property type="match status" value="1"/>
</dbReference>
<dbReference type="PROSITE" id="PS50966">
    <property type="entry name" value="ZF_SWIM"/>
    <property type="match status" value="1"/>
</dbReference>
<dbReference type="GO" id="GO:0008270">
    <property type="term" value="F:zinc ion binding"/>
    <property type="evidence" value="ECO:0007669"/>
    <property type="project" value="UniProtKB-KW"/>
</dbReference>
<gene>
    <name evidence="4" type="ORF">Glove_99g275</name>
</gene>
<keyword evidence="5" id="KW-1185">Reference proteome</keyword>
<dbReference type="InterPro" id="IPR018289">
    <property type="entry name" value="MULE_transposase_dom"/>
</dbReference>
<evidence type="ECO:0000256" key="1">
    <source>
        <dbReference type="PROSITE-ProRule" id="PRU00325"/>
    </source>
</evidence>
<dbReference type="STRING" id="1348612.A0A397J4E8"/>
<protein>
    <recommendedName>
        <fullName evidence="3">SWIM-type domain-containing protein</fullName>
    </recommendedName>
</protein>
<organism evidence="4 5">
    <name type="scientific">Diversispora epigaea</name>
    <dbReference type="NCBI Taxonomy" id="1348612"/>
    <lineage>
        <taxon>Eukaryota</taxon>
        <taxon>Fungi</taxon>
        <taxon>Fungi incertae sedis</taxon>
        <taxon>Mucoromycota</taxon>
        <taxon>Glomeromycotina</taxon>
        <taxon>Glomeromycetes</taxon>
        <taxon>Diversisporales</taxon>
        <taxon>Diversisporaceae</taxon>
        <taxon>Diversispora</taxon>
    </lineage>
</organism>
<keyword evidence="1" id="KW-0479">Metal-binding</keyword>
<dbReference type="PANTHER" id="PTHR31669:SF251">
    <property type="entry name" value="PROTEIN FAR1-RELATED SEQUENCE"/>
    <property type="match status" value="1"/>
</dbReference>
<dbReference type="InterPro" id="IPR031052">
    <property type="entry name" value="FHY3/FAR1"/>
</dbReference>
<dbReference type="GO" id="GO:0006355">
    <property type="term" value="P:regulation of DNA-templated transcription"/>
    <property type="evidence" value="ECO:0007669"/>
    <property type="project" value="InterPro"/>
</dbReference>
<proteinExistence type="predicted"/>
<comment type="caution">
    <text evidence="4">The sequence shown here is derived from an EMBL/GenBank/DDBJ whole genome shotgun (WGS) entry which is preliminary data.</text>
</comment>
<reference evidence="4 5" key="1">
    <citation type="submission" date="2018-08" db="EMBL/GenBank/DDBJ databases">
        <title>Genome and evolution of the arbuscular mycorrhizal fungus Diversispora epigaea (formerly Glomus versiforme) and its bacterial endosymbionts.</title>
        <authorList>
            <person name="Sun X."/>
            <person name="Fei Z."/>
            <person name="Harrison M."/>
        </authorList>
    </citation>
    <scope>NUCLEOTIDE SEQUENCE [LARGE SCALE GENOMIC DNA]</scope>
    <source>
        <strain evidence="4 5">IT104</strain>
    </source>
</reference>
<accession>A0A397J4E8</accession>